<keyword evidence="1" id="KW-0328">Glycosyltransferase</keyword>
<dbReference type="PANTHER" id="PTHR45947:SF3">
    <property type="entry name" value="SULFOQUINOVOSYL TRANSFERASE SQD2"/>
    <property type="match status" value="1"/>
</dbReference>
<dbReference type="GO" id="GO:0016758">
    <property type="term" value="F:hexosyltransferase activity"/>
    <property type="evidence" value="ECO:0007669"/>
    <property type="project" value="TreeGrafter"/>
</dbReference>
<dbReference type="Gene3D" id="3.40.50.2000">
    <property type="entry name" value="Glycogen Phosphorylase B"/>
    <property type="match status" value="2"/>
</dbReference>
<evidence type="ECO:0000256" key="2">
    <source>
        <dbReference type="ARBA" id="ARBA00022679"/>
    </source>
</evidence>
<dbReference type="SUPFAM" id="SSF53756">
    <property type="entry name" value="UDP-Glycosyltransferase/glycogen phosphorylase"/>
    <property type="match status" value="1"/>
</dbReference>
<evidence type="ECO:0000259" key="4">
    <source>
        <dbReference type="Pfam" id="PF13579"/>
    </source>
</evidence>
<dbReference type="GO" id="GO:1901137">
    <property type="term" value="P:carbohydrate derivative biosynthetic process"/>
    <property type="evidence" value="ECO:0007669"/>
    <property type="project" value="UniProtKB-ARBA"/>
</dbReference>
<dbReference type="Pfam" id="PF13579">
    <property type="entry name" value="Glyco_trans_4_4"/>
    <property type="match status" value="1"/>
</dbReference>
<keyword evidence="2 5" id="KW-0808">Transferase</keyword>
<dbReference type="InterPro" id="IPR050194">
    <property type="entry name" value="Glycosyltransferase_grp1"/>
</dbReference>
<gene>
    <name evidence="5" type="ORF">D2L64_07440</name>
</gene>
<sequence>MPHHDEAPDRCRVGYVTQWFPPEPAPIPLGIAHALDRQGFTVDVLTGMPNYPDGRLRAGYPAWRRTADREQGVPVLRTPLYPSHDRSAPGRAANYLSYAASSSLLGGPVLRHADVTLVYSGPATAACAAMTARLRWGTPYVAMVMDLWPDSVFASGFLTGGLTRRLAERTLGWFTNQTYRWAEHVTVASPGQREAVVARGVPADRISLVYHWADEKLLHPTEPDAELRRGLGLTDEFVVMYGGNHGAAQGLHTAIEAMARLADLPDVHLVLVGDGIEKRSLQAMAAELGLRTVHFVPAQPPERMAGVAAAADIQLVCLADEPLFRITMPSKVPSILACGQPMVVSAAGDAARVARSAGAGFTCAPGDPTALAATIRQAHSTSRHRLREMGRTGHAYYHDQMSEQAGSRLLADVLTAAAERRGRRRHNPKQVQR</sequence>
<organism evidence="5 6">
    <name type="scientific">Micromonospora radicis</name>
    <dbReference type="NCBI Taxonomy" id="1894971"/>
    <lineage>
        <taxon>Bacteria</taxon>
        <taxon>Bacillati</taxon>
        <taxon>Actinomycetota</taxon>
        <taxon>Actinomycetes</taxon>
        <taxon>Micromonosporales</taxon>
        <taxon>Micromonosporaceae</taxon>
        <taxon>Micromonospora</taxon>
    </lineage>
</organism>
<reference evidence="5 6" key="1">
    <citation type="submission" date="2018-08" db="EMBL/GenBank/DDBJ databases">
        <title>Jishengella sp. nov., isolated from a root of Azadirachta indica A. Juss. var. siamensis Valenton.</title>
        <authorList>
            <person name="Kuncharoen N."/>
            <person name="Tanasupawat S."/>
            <person name="Kudo T."/>
            <person name="Ohkuma M."/>
        </authorList>
    </citation>
    <scope>NUCLEOTIDE SEQUENCE [LARGE SCALE GENOMIC DNA]</scope>
    <source>
        <strain evidence="5 6">AZ1-13</strain>
    </source>
</reference>
<evidence type="ECO:0000313" key="6">
    <source>
        <dbReference type="Proteomes" id="UP000283832"/>
    </source>
</evidence>
<dbReference type="EMBL" id="QXEC01000005">
    <property type="protein sequence ID" value="RIV39645.1"/>
    <property type="molecule type" value="Genomic_DNA"/>
</dbReference>
<dbReference type="InterPro" id="IPR028098">
    <property type="entry name" value="Glyco_trans_4-like_N"/>
</dbReference>
<feature type="domain" description="Glycosyl transferase family 1" evidence="3">
    <location>
        <begin position="228"/>
        <end position="390"/>
    </location>
</feature>
<dbReference type="CDD" id="cd03794">
    <property type="entry name" value="GT4_WbuB-like"/>
    <property type="match status" value="1"/>
</dbReference>
<evidence type="ECO:0000256" key="1">
    <source>
        <dbReference type="ARBA" id="ARBA00022676"/>
    </source>
</evidence>
<name>A0A418MXM1_9ACTN</name>
<evidence type="ECO:0000313" key="5">
    <source>
        <dbReference type="EMBL" id="RIV39645.1"/>
    </source>
</evidence>
<comment type="caution">
    <text evidence="5">The sequence shown here is derived from an EMBL/GenBank/DDBJ whole genome shotgun (WGS) entry which is preliminary data.</text>
</comment>
<dbReference type="AlphaFoldDB" id="A0A418MXM1"/>
<keyword evidence="6" id="KW-1185">Reference proteome</keyword>
<protein>
    <submittedName>
        <fullName evidence="5">Glycosyltransferase WbuB</fullName>
    </submittedName>
</protein>
<dbReference type="PANTHER" id="PTHR45947">
    <property type="entry name" value="SULFOQUINOVOSYL TRANSFERASE SQD2"/>
    <property type="match status" value="1"/>
</dbReference>
<feature type="domain" description="Glycosyltransferase subfamily 4-like N-terminal" evidence="4">
    <location>
        <begin position="30"/>
        <end position="210"/>
    </location>
</feature>
<dbReference type="InterPro" id="IPR001296">
    <property type="entry name" value="Glyco_trans_1"/>
</dbReference>
<dbReference type="Pfam" id="PF00534">
    <property type="entry name" value="Glycos_transf_1"/>
    <property type="match status" value="1"/>
</dbReference>
<proteinExistence type="predicted"/>
<dbReference type="Proteomes" id="UP000283832">
    <property type="component" value="Unassembled WGS sequence"/>
</dbReference>
<evidence type="ECO:0000259" key="3">
    <source>
        <dbReference type="Pfam" id="PF00534"/>
    </source>
</evidence>
<accession>A0A418MXM1</accession>